<sequence>MPDRAAVEDSPRAMGGSGERAVHAVKFDAVPLPRTQQ</sequence>
<reference evidence="3" key="1">
    <citation type="journal article" date="2013" name="Genome Announc.">
        <title>Draft Genome Sequence of Streptomyces bottropensis ATCC 25435, a Bottromycin-Producing Actinomycete.</title>
        <authorList>
            <person name="Zhang H."/>
            <person name="Zhou W."/>
            <person name="Zhuang Y."/>
            <person name="Liang X."/>
            <person name="Liu T."/>
        </authorList>
    </citation>
    <scope>NUCLEOTIDE SEQUENCE [LARGE SCALE GENOMIC DNA]</scope>
    <source>
        <strain evidence="3">ATCC 25435</strain>
    </source>
</reference>
<evidence type="ECO:0000313" key="2">
    <source>
        <dbReference type="EMBL" id="EMF54154.1"/>
    </source>
</evidence>
<name>M3FPV7_9ACTN</name>
<dbReference type="AlphaFoldDB" id="M3FPV7"/>
<dbReference type="EMBL" id="KB405078">
    <property type="protein sequence ID" value="EMF54154.1"/>
    <property type="molecule type" value="Genomic_DNA"/>
</dbReference>
<protein>
    <submittedName>
        <fullName evidence="2">Uncharacterized protein</fullName>
    </submittedName>
</protein>
<organism evidence="2 3">
    <name type="scientific">Streptomyces bottropensis ATCC 25435</name>
    <dbReference type="NCBI Taxonomy" id="1054862"/>
    <lineage>
        <taxon>Bacteria</taxon>
        <taxon>Bacillati</taxon>
        <taxon>Actinomycetota</taxon>
        <taxon>Actinomycetes</taxon>
        <taxon>Kitasatosporales</taxon>
        <taxon>Streptomycetaceae</taxon>
        <taxon>Streptomyces</taxon>
    </lineage>
</organism>
<gene>
    <name evidence="2" type="ORF">SBD_3824</name>
</gene>
<feature type="region of interest" description="Disordered" evidence="1">
    <location>
        <begin position="1"/>
        <end position="20"/>
    </location>
</feature>
<evidence type="ECO:0000313" key="3">
    <source>
        <dbReference type="Proteomes" id="UP000030760"/>
    </source>
</evidence>
<accession>M3FPV7</accession>
<proteinExistence type="predicted"/>
<evidence type="ECO:0000256" key="1">
    <source>
        <dbReference type="SAM" id="MobiDB-lite"/>
    </source>
</evidence>
<feature type="compositionally biased region" description="Basic and acidic residues" evidence="1">
    <location>
        <begin position="1"/>
        <end position="11"/>
    </location>
</feature>
<dbReference type="Proteomes" id="UP000030760">
    <property type="component" value="Unassembled WGS sequence"/>
</dbReference>